<evidence type="ECO:0000256" key="3">
    <source>
        <dbReference type="ARBA" id="ARBA00022527"/>
    </source>
</evidence>
<feature type="compositionally biased region" description="Basic and acidic residues" evidence="10">
    <location>
        <begin position="377"/>
        <end position="393"/>
    </location>
</feature>
<gene>
    <name evidence="12" type="primary">BUR1</name>
    <name evidence="12" type="ORF">BGZ96_000605</name>
</gene>
<dbReference type="Gene3D" id="1.10.510.10">
    <property type="entry name" value="Transferase(Phosphotransferase) domain 1"/>
    <property type="match status" value="1"/>
</dbReference>
<feature type="compositionally biased region" description="Polar residues" evidence="10">
    <location>
        <begin position="16"/>
        <end position="37"/>
    </location>
</feature>
<dbReference type="InterPro" id="IPR008271">
    <property type="entry name" value="Ser/Thr_kinase_AS"/>
</dbReference>
<dbReference type="InterPro" id="IPR000719">
    <property type="entry name" value="Prot_kinase_dom"/>
</dbReference>
<dbReference type="PANTHER" id="PTHR24056">
    <property type="entry name" value="CELL DIVISION PROTEIN KINASE"/>
    <property type="match status" value="1"/>
</dbReference>
<protein>
    <submittedName>
        <fullName evidence="12">Serine/threonine protein kinase, CMGC, CDC2/CDK sub</fullName>
    </submittedName>
</protein>
<comment type="caution">
    <text evidence="12">The sequence shown here is derived from an EMBL/GenBank/DDBJ whole genome shotgun (WGS) entry which is preliminary data.</text>
</comment>
<evidence type="ECO:0000259" key="11">
    <source>
        <dbReference type="PROSITE" id="PS50011"/>
    </source>
</evidence>
<feature type="region of interest" description="Disordered" evidence="10">
    <location>
        <begin position="1"/>
        <end position="47"/>
    </location>
</feature>
<dbReference type="InterPro" id="IPR017441">
    <property type="entry name" value="Protein_kinase_ATP_BS"/>
</dbReference>
<evidence type="ECO:0000313" key="13">
    <source>
        <dbReference type="Proteomes" id="UP001194696"/>
    </source>
</evidence>
<keyword evidence="5 9" id="KW-0547">Nucleotide-binding</keyword>
<comment type="similarity">
    <text evidence="2">Belongs to the protein kinase superfamily. CMGC Ser/Thr protein kinase family. CDC2/CDKX subfamily.</text>
</comment>
<dbReference type="PROSITE" id="PS00108">
    <property type="entry name" value="PROTEIN_KINASE_ST"/>
    <property type="match status" value="1"/>
</dbReference>
<keyword evidence="3 12" id="KW-0723">Serine/threonine-protein kinase</keyword>
<feature type="compositionally biased region" description="Basic and acidic residues" evidence="10">
    <location>
        <begin position="1"/>
        <end position="13"/>
    </location>
</feature>
<proteinExistence type="inferred from homology"/>
<keyword evidence="6 12" id="KW-0418">Kinase</keyword>
<feature type="compositionally biased region" description="Basic and acidic residues" evidence="10">
    <location>
        <begin position="448"/>
        <end position="457"/>
    </location>
</feature>
<evidence type="ECO:0000256" key="10">
    <source>
        <dbReference type="SAM" id="MobiDB-lite"/>
    </source>
</evidence>
<evidence type="ECO:0000256" key="2">
    <source>
        <dbReference type="ARBA" id="ARBA00006485"/>
    </source>
</evidence>
<evidence type="ECO:0000256" key="1">
    <source>
        <dbReference type="ARBA" id="ARBA00004123"/>
    </source>
</evidence>
<keyword evidence="7 9" id="KW-0067">ATP-binding</keyword>
<dbReference type="PROSITE" id="PS00107">
    <property type="entry name" value="PROTEIN_KINASE_ATP"/>
    <property type="match status" value="1"/>
</dbReference>
<evidence type="ECO:0000313" key="12">
    <source>
        <dbReference type="EMBL" id="KAG0282318.1"/>
    </source>
</evidence>
<dbReference type="EMBL" id="JAAAIM010001088">
    <property type="protein sequence ID" value="KAG0282318.1"/>
    <property type="molecule type" value="Genomic_DNA"/>
</dbReference>
<keyword evidence="13" id="KW-1185">Reference proteome</keyword>
<dbReference type="PANTHER" id="PTHR24056:SF233">
    <property type="entry name" value="CYCLIN-DEPENDENT KINASE 9"/>
    <property type="match status" value="1"/>
</dbReference>
<feature type="binding site" evidence="9">
    <location>
        <position position="93"/>
    </location>
    <ligand>
        <name>ATP</name>
        <dbReference type="ChEBI" id="CHEBI:30616"/>
    </ligand>
</feature>
<evidence type="ECO:0000256" key="4">
    <source>
        <dbReference type="ARBA" id="ARBA00022679"/>
    </source>
</evidence>
<keyword evidence="8" id="KW-0539">Nucleus</keyword>
<reference evidence="12 13" key="1">
    <citation type="journal article" date="2020" name="Fungal Divers.">
        <title>Resolving the Mortierellaceae phylogeny through synthesis of multi-gene phylogenetics and phylogenomics.</title>
        <authorList>
            <person name="Vandepol N."/>
            <person name="Liber J."/>
            <person name="Desiro A."/>
            <person name="Na H."/>
            <person name="Kennedy M."/>
            <person name="Barry K."/>
            <person name="Grigoriev I.V."/>
            <person name="Miller A.N."/>
            <person name="O'Donnell K."/>
            <person name="Stajich J.E."/>
            <person name="Bonito G."/>
        </authorList>
    </citation>
    <scope>NUCLEOTIDE SEQUENCE [LARGE SCALE GENOMIC DNA]</scope>
    <source>
        <strain evidence="12 13">AD045</strain>
    </source>
</reference>
<evidence type="ECO:0000256" key="5">
    <source>
        <dbReference type="ARBA" id="ARBA00022741"/>
    </source>
</evidence>
<evidence type="ECO:0000256" key="9">
    <source>
        <dbReference type="PROSITE-ProRule" id="PRU10141"/>
    </source>
</evidence>
<evidence type="ECO:0000256" key="6">
    <source>
        <dbReference type="ARBA" id="ARBA00022777"/>
    </source>
</evidence>
<evidence type="ECO:0000256" key="7">
    <source>
        <dbReference type="ARBA" id="ARBA00022840"/>
    </source>
</evidence>
<dbReference type="GO" id="GO:0004674">
    <property type="term" value="F:protein serine/threonine kinase activity"/>
    <property type="evidence" value="ECO:0007669"/>
    <property type="project" value="UniProtKB-KW"/>
</dbReference>
<sequence>MKRSNEDQQDHAVKRSQPTMLHNGSQLPVSPNLSAGSPSPPRKKELKSYVGCSQLKEFELVNKLGEGTFGEVHKARRKDSAAGSTPQPVLAMKRILMHNENEGVPITALREIKILKRLRHQNIVPLLDIAVSPGSRSGRSRASIYMVFPYMDHDLSGLLNNPRVRLTQPQIKLYMKQLLEGTIYMHSNKIIHRDMKAANLLISNDGTLKIADFGLARPFKPEGEDYTSKVVTRWYRPPELFLGEKKYGPAVDMWGIGCVFGEMLCGGPILQGNSDQDQLDKIFTLCGSPTEETMPGWSSLPGLEEKGVIYQVKPHSRGVYDYFLPYGGIVGADLMDKLLVLDPKKRLTAFSASDHDYLWTEPLPAEIGMLPQYEASHEYDRQRRNEAHQDRRNNNNTTTNFHGAQQSHGHHPSGRHGSSLPAGGAGNGGSAAPYRGHGGNNGGGGYNADHDRRDKPPRGGHPPPSASAAPAPAATSYRPIPLPPKPQAAAVPPAAPPVTNPIPTRRP</sequence>
<feature type="compositionally biased region" description="Gly residues" evidence="10">
    <location>
        <begin position="436"/>
        <end position="446"/>
    </location>
</feature>
<dbReference type="SMART" id="SM00220">
    <property type="entry name" value="S_TKc"/>
    <property type="match status" value="1"/>
</dbReference>
<dbReference type="Gene3D" id="3.30.200.20">
    <property type="entry name" value="Phosphorylase Kinase, domain 1"/>
    <property type="match status" value="1"/>
</dbReference>
<dbReference type="PROSITE" id="PS50011">
    <property type="entry name" value="PROTEIN_KINASE_DOM"/>
    <property type="match status" value="1"/>
</dbReference>
<comment type="subcellular location">
    <subcellularLocation>
        <location evidence="1">Nucleus</location>
    </subcellularLocation>
</comment>
<feature type="domain" description="Protein kinase" evidence="11">
    <location>
        <begin position="58"/>
        <end position="358"/>
    </location>
</feature>
<accession>A0ABQ7JP00</accession>
<keyword evidence="4" id="KW-0808">Transferase</keyword>
<dbReference type="Proteomes" id="UP001194696">
    <property type="component" value="Unassembled WGS sequence"/>
</dbReference>
<dbReference type="Pfam" id="PF00069">
    <property type="entry name" value="Pkinase"/>
    <property type="match status" value="1"/>
</dbReference>
<dbReference type="InterPro" id="IPR011009">
    <property type="entry name" value="Kinase-like_dom_sf"/>
</dbReference>
<dbReference type="SUPFAM" id="SSF56112">
    <property type="entry name" value="Protein kinase-like (PK-like)"/>
    <property type="match status" value="1"/>
</dbReference>
<evidence type="ECO:0000256" key="8">
    <source>
        <dbReference type="ARBA" id="ARBA00023242"/>
    </source>
</evidence>
<organism evidence="12 13">
    <name type="scientific">Linnemannia gamsii</name>
    <dbReference type="NCBI Taxonomy" id="64522"/>
    <lineage>
        <taxon>Eukaryota</taxon>
        <taxon>Fungi</taxon>
        <taxon>Fungi incertae sedis</taxon>
        <taxon>Mucoromycota</taxon>
        <taxon>Mortierellomycotina</taxon>
        <taxon>Mortierellomycetes</taxon>
        <taxon>Mortierellales</taxon>
        <taxon>Mortierellaceae</taxon>
        <taxon>Linnemannia</taxon>
    </lineage>
</organism>
<feature type="region of interest" description="Disordered" evidence="10">
    <location>
        <begin position="377"/>
        <end position="507"/>
    </location>
</feature>
<name>A0ABQ7JP00_9FUNG</name>
<dbReference type="InterPro" id="IPR050108">
    <property type="entry name" value="CDK"/>
</dbReference>